<name>W4JNZ2_HETIT</name>
<dbReference type="KEGG" id="hir:HETIRDRAFT_240776"/>
<organism evidence="3 4">
    <name type="scientific">Heterobasidion irregulare (strain TC 32-1)</name>
    <dbReference type="NCBI Taxonomy" id="747525"/>
    <lineage>
        <taxon>Eukaryota</taxon>
        <taxon>Fungi</taxon>
        <taxon>Dikarya</taxon>
        <taxon>Basidiomycota</taxon>
        <taxon>Agaricomycotina</taxon>
        <taxon>Agaricomycetes</taxon>
        <taxon>Russulales</taxon>
        <taxon>Bondarzewiaceae</taxon>
        <taxon>Heterobasidion</taxon>
        <taxon>Heterobasidion annosum species complex</taxon>
    </lineage>
</organism>
<dbReference type="Proteomes" id="UP000030671">
    <property type="component" value="Unassembled WGS sequence"/>
</dbReference>
<sequence>MLALEPGSLCDVCAVEYGPRNLPHSIACGHVLCHPCCTTIIEKTPRTRTPACPFCRDPFSAATIRLVRIDVPPPPPSSSTTSSAPP</sequence>
<dbReference type="GO" id="GO:0008270">
    <property type="term" value="F:zinc ion binding"/>
    <property type="evidence" value="ECO:0007669"/>
    <property type="project" value="UniProtKB-KW"/>
</dbReference>
<dbReference type="InterPro" id="IPR013083">
    <property type="entry name" value="Znf_RING/FYVE/PHD"/>
</dbReference>
<keyword evidence="1" id="KW-0479">Metal-binding</keyword>
<feature type="non-terminal residue" evidence="3">
    <location>
        <position position="86"/>
    </location>
</feature>
<dbReference type="HOGENOM" id="CLU_2503868_0_0_1"/>
<gene>
    <name evidence="3" type="ORF">HETIRDRAFT_240776</name>
</gene>
<keyword evidence="1" id="KW-0863">Zinc-finger</keyword>
<accession>W4JNZ2</accession>
<evidence type="ECO:0000313" key="4">
    <source>
        <dbReference type="Proteomes" id="UP000030671"/>
    </source>
</evidence>
<keyword evidence="4" id="KW-1185">Reference proteome</keyword>
<dbReference type="EMBL" id="KI925466">
    <property type="protein sequence ID" value="ETW75209.1"/>
    <property type="molecule type" value="Genomic_DNA"/>
</dbReference>
<dbReference type="InterPro" id="IPR001841">
    <property type="entry name" value="Znf_RING"/>
</dbReference>
<dbReference type="AlphaFoldDB" id="W4JNZ2"/>
<proteinExistence type="predicted"/>
<dbReference type="SUPFAM" id="SSF57850">
    <property type="entry name" value="RING/U-box"/>
    <property type="match status" value="1"/>
</dbReference>
<dbReference type="PROSITE" id="PS50089">
    <property type="entry name" value="ZF_RING_2"/>
    <property type="match status" value="1"/>
</dbReference>
<dbReference type="Gene3D" id="3.30.40.10">
    <property type="entry name" value="Zinc/RING finger domain, C3HC4 (zinc finger)"/>
    <property type="match status" value="1"/>
</dbReference>
<feature type="domain" description="RING-type" evidence="2">
    <location>
        <begin position="10"/>
        <end position="56"/>
    </location>
</feature>
<protein>
    <recommendedName>
        <fullName evidence="2">RING-type domain-containing protein</fullName>
    </recommendedName>
</protein>
<dbReference type="RefSeq" id="XP_009552647.1">
    <property type="nucleotide sequence ID" value="XM_009554352.1"/>
</dbReference>
<keyword evidence="1" id="KW-0862">Zinc</keyword>
<dbReference type="InParanoid" id="W4JNZ2"/>
<dbReference type="GeneID" id="20668871"/>
<dbReference type="OrthoDB" id="6105938at2759"/>
<evidence type="ECO:0000313" key="3">
    <source>
        <dbReference type="EMBL" id="ETW75209.1"/>
    </source>
</evidence>
<evidence type="ECO:0000256" key="1">
    <source>
        <dbReference type="PROSITE-ProRule" id="PRU00175"/>
    </source>
</evidence>
<reference evidence="3 4" key="1">
    <citation type="journal article" date="2012" name="New Phytol.">
        <title>Insight into trade-off between wood decay and parasitism from the genome of a fungal forest pathogen.</title>
        <authorList>
            <person name="Olson A."/>
            <person name="Aerts A."/>
            <person name="Asiegbu F."/>
            <person name="Belbahri L."/>
            <person name="Bouzid O."/>
            <person name="Broberg A."/>
            <person name="Canback B."/>
            <person name="Coutinho P.M."/>
            <person name="Cullen D."/>
            <person name="Dalman K."/>
            <person name="Deflorio G."/>
            <person name="van Diepen L.T."/>
            <person name="Dunand C."/>
            <person name="Duplessis S."/>
            <person name="Durling M."/>
            <person name="Gonthier P."/>
            <person name="Grimwood J."/>
            <person name="Fossdal C.G."/>
            <person name="Hansson D."/>
            <person name="Henrissat B."/>
            <person name="Hietala A."/>
            <person name="Himmelstrand K."/>
            <person name="Hoffmeister D."/>
            <person name="Hogberg N."/>
            <person name="James T.Y."/>
            <person name="Karlsson M."/>
            <person name="Kohler A."/>
            <person name="Kues U."/>
            <person name="Lee Y.H."/>
            <person name="Lin Y.C."/>
            <person name="Lind M."/>
            <person name="Lindquist E."/>
            <person name="Lombard V."/>
            <person name="Lucas S."/>
            <person name="Lunden K."/>
            <person name="Morin E."/>
            <person name="Murat C."/>
            <person name="Park J."/>
            <person name="Raffaello T."/>
            <person name="Rouze P."/>
            <person name="Salamov A."/>
            <person name="Schmutz J."/>
            <person name="Solheim H."/>
            <person name="Stahlberg J."/>
            <person name="Velez H."/>
            <person name="de Vries R.P."/>
            <person name="Wiebenga A."/>
            <person name="Woodward S."/>
            <person name="Yakovlev I."/>
            <person name="Garbelotto M."/>
            <person name="Martin F."/>
            <person name="Grigoriev I.V."/>
            <person name="Stenlid J."/>
        </authorList>
    </citation>
    <scope>NUCLEOTIDE SEQUENCE [LARGE SCALE GENOMIC DNA]</scope>
    <source>
        <strain evidence="3 4">TC 32-1</strain>
    </source>
</reference>
<evidence type="ECO:0000259" key="2">
    <source>
        <dbReference type="PROSITE" id="PS50089"/>
    </source>
</evidence>